<proteinExistence type="predicted"/>
<evidence type="ECO:0000313" key="1">
    <source>
        <dbReference type="EMBL" id="KAL2334737.1"/>
    </source>
</evidence>
<sequence length="58" mass="6700">MTKINITFCIPSNKIVYSHCCIYNLHLVSRLCLGMCHKIANLFFHTPKVLSIVHLKLE</sequence>
<gene>
    <name evidence="1" type="ORF">Fmac_015950</name>
</gene>
<comment type="caution">
    <text evidence="1">The sequence shown here is derived from an EMBL/GenBank/DDBJ whole genome shotgun (WGS) entry which is preliminary data.</text>
</comment>
<accession>A0ABD1MG03</accession>
<name>A0ABD1MG03_9FABA</name>
<organism evidence="1 2">
    <name type="scientific">Flemingia macrophylla</name>
    <dbReference type="NCBI Taxonomy" id="520843"/>
    <lineage>
        <taxon>Eukaryota</taxon>
        <taxon>Viridiplantae</taxon>
        <taxon>Streptophyta</taxon>
        <taxon>Embryophyta</taxon>
        <taxon>Tracheophyta</taxon>
        <taxon>Spermatophyta</taxon>
        <taxon>Magnoliopsida</taxon>
        <taxon>eudicotyledons</taxon>
        <taxon>Gunneridae</taxon>
        <taxon>Pentapetalae</taxon>
        <taxon>rosids</taxon>
        <taxon>fabids</taxon>
        <taxon>Fabales</taxon>
        <taxon>Fabaceae</taxon>
        <taxon>Papilionoideae</taxon>
        <taxon>50 kb inversion clade</taxon>
        <taxon>NPAAA clade</taxon>
        <taxon>indigoferoid/millettioid clade</taxon>
        <taxon>Phaseoleae</taxon>
        <taxon>Flemingia</taxon>
    </lineage>
</organism>
<protein>
    <submittedName>
        <fullName evidence="1">Uncharacterized protein</fullName>
    </submittedName>
</protein>
<reference evidence="1 2" key="1">
    <citation type="submission" date="2024-08" db="EMBL/GenBank/DDBJ databases">
        <title>Insights into the chromosomal genome structure of Flemingia macrophylla.</title>
        <authorList>
            <person name="Ding Y."/>
            <person name="Zhao Y."/>
            <person name="Bi W."/>
            <person name="Wu M."/>
            <person name="Zhao G."/>
            <person name="Gong Y."/>
            <person name="Li W."/>
            <person name="Zhang P."/>
        </authorList>
    </citation>
    <scope>NUCLEOTIDE SEQUENCE [LARGE SCALE GENOMIC DNA]</scope>
    <source>
        <strain evidence="1">DYQJB</strain>
        <tissue evidence="1">Leaf</tissue>
    </source>
</reference>
<dbReference type="AlphaFoldDB" id="A0ABD1MG03"/>
<dbReference type="EMBL" id="JBGMDY010000005">
    <property type="protein sequence ID" value="KAL2334737.1"/>
    <property type="molecule type" value="Genomic_DNA"/>
</dbReference>
<dbReference type="Proteomes" id="UP001603857">
    <property type="component" value="Unassembled WGS sequence"/>
</dbReference>
<evidence type="ECO:0000313" key="2">
    <source>
        <dbReference type="Proteomes" id="UP001603857"/>
    </source>
</evidence>
<keyword evidence="2" id="KW-1185">Reference proteome</keyword>